<dbReference type="PANTHER" id="PTHR35869:SF1">
    <property type="entry name" value="OUTER-MEMBRANE LIPOPROTEIN CARRIER PROTEIN"/>
    <property type="match status" value="1"/>
</dbReference>
<dbReference type="InterPro" id="IPR004564">
    <property type="entry name" value="OM_lipoprot_carrier_LolA-like"/>
</dbReference>
<sequence>MRRLAVQVRSPALLAMIALILFLVDVDTILTKTEEHYVNLRSYYVEFVQTYCDSEEGTCKRYIGRVAYKAPNKMRIEIEGAEDRIDLIDGEYLWNYFPKEGKVLKTKIRKEFFDLKSLIRDCRERFNYRLIKATPPYEIEFLPKSEDEGIRKMILVISKSYLIKGVTTIDPFGNESKFDFNRFSLNRPISDKIFRLKLPKDVEVIEQ</sequence>
<reference evidence="1 2" key="1">
    <citation type="submission" date="2018-06" db="EMBL/GenBank/DDBJ databases">
        <title>Extensive metabolic versatility and redundancy in microbially diverse, dynamic hydrothermal sediments.</title>
        <authorList>
            <person name="Dombrowski N."/>
            <person name="Teske A."/>
            <person name="Baker B.J."/>
        </authorList>
    </citation>
    <scope>NUCLEOTIDE SEQUENCE [LARGE SCALE GENOMIC DNA]</scope>
    <source>
        <strain evidence="1">B36_G15</strain>
    </source>
</reference>
<dbReference type="InterPro" id="IPR029046">
    <property type="entry name" value="LolA/LolB/LppX"/>
</dbReference>
<evidence type="ECO:0008006" key="3">
    <source>
        <dbReference type="Google" id="ProtNLM"/>
    </source>
</evidence>
<comment type="caution">
    <text evidence="1">The sequence shown here is derived from an EMBL/GenBank/DDBJ whole genome shotgun (WGS) entry which is preliminary data.</text>
</comment>
<dbReference type="CDD" id="cd16325">
    <property type="entry name" value="LolA"/>
    <property type="match status" value="1"/>
</dbReference>
<dbReference type="EMBL" id="QNBE01000061">
    <property type="protein sequence ID" value="RKX69887.1"/>
    <property type="molecule type" value="Genomic_DNA"/>
</dbReference>
<evidence type="ECO:0000313" key="1">
    <source>
        <dbReference type="EMBL" id="RKX69887.1"/>
    </source>
</evidence>
<dbReference type="PANTHER" id="PTHR35869">
    <property type="entry name" value="OUTER-MEMBRANE LIPOPROTEIN CARRIER PROTEIN"/>
    <property type="match status" value="1"/>
</dbReference>
<dbReference type="Proteomes" id="UP000268469">
    <property type="component" value="Unassembled WGS sequence"/>
</dbReference>
<name>A0A660SGQ6_UNCW3</name>
<gene>
    <name evidence="1" type="ORF">DRP53_06730</name>
</gene>
<accession>A0A660SGQ6</accession>
<dbReference type="SUPFAM" id="SSF89392">
    <property type="entry name" value="Prokaryotic lipoproteins and lipoprotein localization factors"/>
    <property type="match status" value="1"/>
</dbReference>
<dbReference type="Pfam" id="PF03548">
    <property type="entry name" value="LolA"/>
    <property type="match status" value="1"/>
</dbReference>
<evidence type="ECO:0000313" key="2">
    <source>
        <dbReference type="Proteomes" id="UP000268469"/>
    </source>
</evidence>
<dbReference type="AlphaFoldDB" id="A0A660SGQ6"/>
<dbReference type="Gene3D" id="2.50.20.10">
    <property type="entry name" value="Lipoprotein localisation LolA/LolB/LppX"/>
    <property type="match status" value="1"/>
</dbReference>
<protein>
    <recommendedName>
        <fullName evidence="3">Outer membrane lipoprotein carrier protein LolA</fullName>
    </recommendedName>
</protein>
<organism evidence="1 2">
    <name type="scientific">candidate division WOR-3 bacterium</name>
    <dbReference type="NCBI Taxonomy" id="2052148"/>
    <lineage>
        <taxon>Bacteria</taxon>
        <taxon>Bacteria division WOR-3</taxon>
    </lineage>
</organism>
<proteinExistence type="predicted"/>